<dbReference type="Gene3D" id="1.10.10.10">
    <property type="entry name" value="Winged helix-like DNA-binding domain superfamily/Winged helix DNA-binding domain"/>
    <property type="match status" value="1"/>
</dbReference>
<evidence type="ECO:0000259" key="5">
    <source>
        <dbReference type="Pfam" id="PF00891"/>
    </source>
</evidence>
<dbReference type="GO" id="GO:0046983">
    <property type="term" value="F:protein dimerization activity"/>
    <property type="evidence" value="ECO:0007669"/>
    <property type="project" value="InterPro"/>
</dbReference>
<dbReference type="InterPro" id="IPR036390">
    <property type="entry name" value="WH_DNA-bd_sf"/>
</dbReference>
<dbReference type="EMBL" id="VFOZ01000003">
    <property type="protein sequence ID" value="TQL88168.1"/>
    <property type="molecule type" value="Genomic_DNA"/>
</dbReference>
<dbReference type="SUPFAM" id="SSF46785">
    <property type="entry name" value="Winged helix' DNA-binding domain"/>
    <property type="match status" value="1"/>
</dbReference>
<name>A0A543BTL3_9ACTN</name>
<feature type="active site" description="Proton acceptor" evidence="4">
    <location>
        <position position="251"/>
    </location>
</feature>
<keyword evidence="2 7" id="KW-0808">Transferase</keyword>
<reference evidence="7 8" key="1">
    <citation type="submission" date="2019-06" db="EMBL/GenBank/DDBJ databases">
        <title>Sequencing the genomes of 1000 actinobacteria strains.</title>
        <authorList>
            <person name="Klenk H.-P."/>
        </authorList>
    </citation>
    <scope>NUCLEOTIDE SEQUENCE [LARGE SCALE GENOMIC DNA]</scope>
    <source>
        <strain evidence="7 8">DSM 102200</strain>
    </source>
</reference>
<evidence type="ECO:0000256" key="3">
    <source>
        <dbReference type="ARBA" id="ARBA00022691"/>
    </source>
</evidence>
<protein>
    <submittedName>
        <fullName evidence="7">Hydroxyneurosporene-O-methyltransferase</fullName>
    </submittedName>
</protein>
<dbReference type="Pfam" id="PF00891">
    <property type="entry name" value="Methyltransf_2"/>
    <property type="match status" value="1"/>
</dbReference>
<dbReference type="RefSeq" id="WP_141963994.1">
    <property type="nucleotide sequence ID" value="NZ_VFOZ01000003.1"/>
</dbReference>
<dbReference type="AlphaFoldDB" id="A0A543BTL3"/>
<dbReference type="InterPro" id="IPR036388">
    <property type="entry name" value="WH-like_DNA-bd_sf"/>
</dbReference>
<evidence type="ECO:0000259" key="6">
    <source>
        <dbReference type="Pfam" id="PF08100"/>
    </source>
</evidence>
<dbReference type="Pfam" id="PF08100">
    <property type="entry name" value="Dimerisation"/>
    <property type="match status" value="1"/>
</dbReference>
<dbReference type="GO" id="GO:0008171">
    <property type="term" value="F:O-methyltransferase activity"/>
    <property type="evidence" value="ECO:0007669"/>
    <property type="project" value="InterPro"/>
</dbReference>
<sequence length="359" mass="38713">MPAKDDHHAAIHRQTGPFDTLTGAIGGMFVGHCLASVARFSVADALDDTPRTAEELAEVTGANPEALGRVLRLLAAHGVFAAGDDRFTHTGASRMLRSDHPQSWRDFAATFGTERTARQLGYFDYSLQTGLPAANKLNPDGFFAILQSDPEAGRVFDAAMVSKARIQVASVLAAYDFSNCGTIADIGGGRGHLLQAVVDAAERTTGILFDLPPVIERAAEIASDRLTLQAGDFFKDPLPVCDTYMLMDVIHDWDVERATAILAAVRKAAPPHARLLLVESVIPDGPGPDWSKAMDIMMLVHTGGRQRTRSEHESLLQTCGFRLERVVATASDVSILEAVCDRRGAACKYHHRLDPATST</sequence>
<feature type="domain" description="O-methyltransferase C-terminal" evidence="5">
    <location>
        <begin position="142"/>
        <end position="322"/>
    </location>
</feature>
<proteinExistence type="predicted"/>
<dbReference type="PANTHER" id="PTHR43712">
    <property type="entry name" value="PUTATIVE (AFU_ORTHOLOGUE AFUA_4G14580)-RELATED"/>
    <property type="match status" value="1"/>
</dbReference>
<dbReference type="InterPro" id="IPR012967">
    <property type="entry name" value="COMT_dimerisation"/>
</dbReference>
<feature type="domain" description="O-methyltransferase dimerisation" evidence="6">
    <location>
        <begin position="26"/>
        <end position="96"/>
    </location>
</feature>
<dbReference type="Gene3D" id="1.10.287.1350">
    <property type="match status" value="1"/>
</dbReference>
<comment type="caution">
    <text evidence="7">The sequence shown here is derived from an EMBL/GenBank/DDBJ whole genome shotgun (WGS) entry which is preliminary data.</text>
</comment>
<dbReference type="SUPFAM" id="SSF53335">
    <property type="entry name" value="S-adenosyl-L-methionine-dependent methyltransferases"/>
    <property type="match status" value="1"/>
</dbReference>
<keyword evidence="8" id="KW-1185">Reference proteome</keyword>
<organism evidence="7 8">
    <name type="scientific">Actinoallomurus bryophytorum</name>
    <dbReference type="NCBI Taxonomy" id="1490222"/>
    <lineage>
        <taxon>Bacteria</taxon>
        <taxon>Bacillati</taxon>
        <taxon>Actinomycetota</taxon>
        <taxon>Actinomycetes</taxon>
        <taxon>Streptosporangiales</taxon>
        <taxon>Thermomonosporaceae</taxon>
        <taxon>Actinoallomurus</taxon>
    </lineage>
</organism>
<evidence type="ECO:0000313" key="8">
    <source>
        <dbReference type="Proteomes" id="UP000316096"/>
    </source>
</evidence>
<dbReference type="InterPro" id="IPR029063">
    <property type="entry name" value="SAM-dependent_MTases_sf"/>
</dbReference>
<dbReference type="PANTHER" id="PTHR43712:SF2">
    <property type="entry name" value="O-METHYLTRANSFERASE CICE"/>
    <property type="match status" value="1"/>
</dbReference>
<keyword evidence="3" id="KW-0949">S-adenosyl-L-methionine</keyword>
<accession>A0A543BTL3</accession>
<keyword evidence="1 7" id="KW-0489">Methyltransferase</keyword>
<dbReference type="PROSITE" id="PS51683">
    <property type="entry name" value="SAM_OMT_II"/>
    <property type="match status" value="1"/>
</dbReference>
<dbReference type="GO" id="GO:0032259">
    <property type="term" value="P:methylation"/>
    <property type="evidence" value="ECO:0007669"/>
    <property type="project" value="UniProtKB-KW"/>
</dbReference>
<dbReference type="PIRSF" id="PIRSF005739">
    <property type="entry name" value="O-mtase"/>
    <property type="match status" value="1"/>
</dbReference>
<dbReference type="Proteomes" id="UP000316096">
    <property type="component" value="Unassembled WGS sequence"/>
</dbReference>
<dbReference type="InterPro" id="IPR001077">
    <property type="entry name" value="COMT_C"/>
</dbReference>
<dbReference type="InterPro" id="IPR016461">
    <property type="entry name" value="COMT-like"/>
</dbReference>
<evidence type="ECO:0000256" key="4">
    <source>
        <dbReference type="PIRSR" id="PIRSR005739-1"/>
    </source>
</evidence>
<dbReference type="OrthoDB" id="582216at2"/>
<gene>
    <name evidence="7" type="ORF">FB559_8787</name>
</gene>
<evidence type="ECO:0000256" key="1">
    <source>
        <dbReference type="ARBA" id="ARBA00022603"/>
    </source>
</evidence>
<evidence type="ECO:0000256" key="2">
    <source>
        <dbReference type="ARBA" id="ARBA00022679"/>
    </source>
</evidence>
<dbReference type="Gene3D" id="3.40.50.150">
    <property type="entry name" value="Vaccinia Virus protein VP39"/>
    <property type="match status" value="1"/>
</dbReference>
<evidence type="ECO:0000313" key="7">
    <source>
        <dbReference type="EMBL" id="TQL88168.1"/>
    </source>
</evidence>